<accession>A0A8S3DRB9</accession>
<dbReference type="EMBL" id="CAJOBI010218531">
    <property type="protein sequence ID" value="CAF5035591.1"/>
    <property type="molecule type" value="Genomic_DNA"/>
</dbReference>
<dbReference type="Proteomes" id="UP000676336">
    <property type="component" value="Unassembled WGS sequence"/>
</dbReference>
<name>A0A8S3DRB9_9BILA</name>
<protein>
    <submittedName>
        <fullName evidence="2">Uncharacterized protein</fullName>
    </submittedName>
</protein>
<proteinExistence type="predicted"/>
<feature type="non-terminal residue" evidence="2">
    <location>
        <position position="1"/>
    </location>
</feature>
<sequence>MAISSGGQRHSDVIDEDSGEPDLVIYKNYDTKNLD</sequence>
<feature type="non-terminal residue" evidence="2">
    <location>
        <position position="35"/>
    </location>
</feature>
<gene>
    <name evidence="2" type="ORF">SMN809_LOCUS58363</name>
</gene>
<feature type="region of interest" description="Disordered" evidence="1">
    <location>
        <begin position="1"/>
        <end position="22"/>
    </location>
</feature>
<dbReference type="AlphaFoldDB" id="A0A8S3DRB9"/>
<comment type="caution">
    <text evidence="2">The sequence shown here is derived from an EMBL/GenBank/DDBJ whole genome shotgun (WGS) entry which is preliminary data.</text>
</comment>
<evidence type="ECO:0000256" key="1">
    <source>
        <dbReference type="SAM" id="MobiDB-lite"/>
    </source>
</evidence>
<organism evidence="2 3">
    <name type="scientific">Rotaria magnacalcarata</name>
    <dbReference type="NCBI Taxonomy" id="392030"/>
    <lineage>
        <taxon>Eukaryota</taxon>
        <taxon>Metazoa</taxon>
        <taxon>Spiralia</taxon>
        <taxon>Gnathifera</taxon>
        <taxon>Rotifera</taxon>
        <taxon>Eurotatoria</taxon>
        <taxon>Bdelloidea</taxon>
        <taxon>Philodinida</taxon>
        <taxon>Philodinidae</taxon>
        <taxon>Rotaria</taxon>
    </lineage>
</organism>
<evidence type="ECO:0000313" key="2">
    <source>
        <dbReference type="EMBL" id="CAF5035591.1"/>
    </source>
</evidence>
<evidence type="ECO:0000313" key="3">
    <source>
        <dbReference type="Proteomes" id="UP000676336"/>
    </source>
</evidence>
<reference evidence="2" key="1">
    <citation type="submission" date="2021-02" db="EMBL/GenBank/DDBJ databases">
        <authorList>
            <person name="Nowell W R."/>
        </authorList>
    </citation>
    <scope>NUCLEOTIDE SEQUENCE</scope>
</reference>